<accession>A0A803MCA8</accession>
<reference evidence="3" key="2">
    <citation type="submission" date="2021-03" db="UniProtKB">
        <authorList>
            <consortium name="EnsemblPlants"/>
        </authorList>
    </citation>
    <scope>IDENTIFICATION</scope>
</reference>
<dbReference type="PANTHER" id="PTHR34777:SF1">
    <property type="entry name" value="VQ MOTIF-CONTAINING PROTEIN 10"/>
    <property type="match status" value="1"/>
</dbReference>
<dbReference type="InterPro" id="IPR008889">
    <property type="entry name" value="VQ"/>
</dbReference>
<dbReference type="GeneID" id="110740071"/>
<dbReference type="InterPro" id="IPR039608">
    <property type="entry name" value="VQ_1/10"/>
</dbReference>
<evidence type="ECO:0000313" key="3">
    <source>
        <dbReference type="EnsemblPlants" id="AUR62027101-RA:cds"/>
    </source>
</evidence>
<dbReference type="Proteomes" id="UP000596660">
    <property type="component" value="Unplaced"/>
</dbReference>
<dbReference type="OrthoDB" id="691083at2759"/>
<evidence type="ECO:0000256" key="1">
    <source>
        <dbReference type="SAM" id="MobiDB-lite"/>
    </source>
</evidence>
<dbReference type="KEGG" id="cqi:110740071"/>
<organism evidence="3 4">
    <name type="scientific">Chenopodium quinoa</name>
    <name type="common">Quinoa</name>
    <dbReference type="NCBI Taxonomy" id="63459"/>
    <lineage>
        <taxon>Eukaryota</taxon>
        <taxon>Viridiplantae</taxon>
        <taxon>Streptophyta</taxon>
        <taxon>Embryophyta</taxon>
        <taxon>Tracheophyta</taxon>
        <taxon>Spermatophyta</taxon>
        <taxon>Magnoliopsida</taxon>
        <taxon>eudicotyledons</taxon>
        <taxon>Gunneridae</taxon>
        <taxon>Pentapetalae</taxon>
        <taxon>Caryophyllales</taxon>
        <taxon>Chenopodiaceae</taxon>
        <taxon>Chenopodioideae</taxon>
        <taxon>Atripliceae</taxon>
        <taxon>Chenopodium</taxon>
    </lineage>
</organism>
<dbReference type="OMA" id="MSAKPHE"/>
<name>A0A803MCA8_CHEQI</name>
<reference evidence="3" key="1">
    <citation type="journal article" date="2017" name="Nature">
        <title>The genome of Chenopodium quinoa.</title>
        <authorList>
            <person name="Jarvis D.E."/>
            <person name="Ho Y.S."/>
            <person name="Lightfoot D.J."/>
            <person name="Schmoeckel S.M."/>
            <person name="Li B."/>
            <person name="Borm T.J.A."/>
            <person name="Ohyanagi H."/>
            <person name="Mineta K."/>
            <person name="Michell C.T."/>
            <person name="Saber N."/>
            <person name="Kharbatia N.M."/>
            <person name="Rupper R.R."/>
            <person name="Sharp A.R."/>
            <person name="Dally N."/>
            <person name="Boughton B.A."/>
            <person name="Woo Y.H."/>
            <person name="Gao G."/>
            <person name="Schijlen E.G.W.M."/>
            <person name="Guo X."/>
            <person name="Momin A.A."/>
            <person name="Negrao S."/>
            <person name="Al-Babili S."/>
            <person name="Gehring C."/>
            <person name="Roessner U."/>
            <person name="Jung C."/>
            <person name="Murphy K."/>
            <person name="Arold S.T."/>
            <person name="Gojobori T."/>
            <person name="van der Linden C.G."/>
            <person name="van Loo E.N."/>
            <person name="Jellen E.N."/>
            <person name="Maughan P.J."/>
            <person name="Tester M."/>
        </authorList>
    </citation>
    <scope>NUCLEOTIDE SEQUENCE [LARGE SCALE GENOMIC DNA]</scope>
    <source>
        <strain evidence="3">cv. PI 614886</strain>
    </source>
</reference>
<evidence type="ECO:0000313" key="4">
    <source>
        <dbReference type="Proteomes" id="UP000596660"/>
    </source>
</evidence>
<keyword evidence="4" id="KW-1185">Reference proteome</keyword>
<feature type="region of interest" description="Disordered" evidence="1">
    <location>
        <begin position="59"/>
        <end position="79"/>
    </location>
</feature>
<evidence type="ECO:0000259" key="2">
    <source>
        <dbReference type="Pfam" id="PF05678"/>
    </source>
</evidence>
<dbReference type="EnsemblPlants" id="AUR62027101-RA">
    <property type="protein sequence ID" value="AUR62027101-RA:cds"/>
    <property type="gene ID" value="AUR62027101"/>
</dbReference>
<dbReference type="Gramene" id="AUR62027101-RA">
    <property type="protein sequence ID" value="AUR62027101-RA:cds"/>
    <property type="gene ID" value="AUR62027101"/>
</dbReference>
<proteinExistence type="predicted"/>
<dbReference type="Pfam" id="PF05678">
    <property type="entry name" value="VQ"/>
    <property type="match status" value="1"/>
</dbReference>
<gene>
    <name evidence="3" type="primary">LOC110740071</name>
</gene>
<feature type="domain" description="VQ" evidence="2">
    <location>
        <begin position="18"/>
        <end position="41"/>
    </location>
</feature>
<protein>
    <recommendedName>
        <fullName evidence="2">VQ domain-containing protein</fullName>
    </recommendedName>
</protein>
<sequence length="138" mass="15356">MSSRSKLRQPLKVVHIKTQYVETDACSFKSVVQDLTGKDSTIAYAPSTSRVMKVSKEKISARPQSRLARTSHGPQTTPEGHFMLDCCEGNNLQDCMGRGSSGGGTYSFLSRNLSYKEMDRLLKELPPLDDLHKVLSFD</sequence>
<dbReference type="AlphaFoldDB" id="A0A803MCA8"/>
<dbReference type="RefSeq" id="XP_021776253.1">
    <property type="nucleotide sequence ID" value="XM_021920561.1"/>
</dbReference>
<dbReference type="PANTHER" id="PTHR34777">
    <property type="entry name" value="VQ MOTIF-CONTAINING PROTEIN 10"/>
    <property type="match status" value="1"/>
</dbReference>